<protein>
    <submittedName>
        <fullName evidence="1">Uncharacterized protein</fullName>
    </submittedName>
</protein>
<dbReference type="EMBL" id="JAACNO010000644">
    <property type="protein sequence ID" value="KAF4146164.1"/>
    <property type="molecule type" value="Genomic_DNA"/>
</dbReference>
<gene>
    <name evidence="1" type="ORF">GN958_ATG04639</name>
</gene>
<evidence type="ECO:0000313" key="1">
    <source>
        <dbReference type="EMBL" id="KAF4146164.1"/>
    </source>
</evidence>
<reference evidence="1" key="1">
    <citation type="submission" date="2020-03" db="EMBL/GenBank/DDBJ databases">
        <title>Hybrid Assembly of Korean Phytophthora infestans isolates.</title>
        <authorList>
            <person name="Prokchorchik M."/>
            <person name="Lee Y."/>
            <person name="Seo J."/>
            <person name="Cho J.-H."/>
            <person name="Park Y.-E."/>
            <person name="Jang D.-C."/>
            <person name="Im J.-S."/>
            <person name="Choi J.-G."/>
            <person name="Park H.-J."/>
            <person name="Lee G.-B."/>
            <person name="Lee Y.-G."/>
            <person name="Hong S.-Y."/>
            <person name="Cho K."/>
            <person name="Sohn K.H."/>
        </authorList>
    </citation>
    <scope>NUCLEOTIDE SEQUENCE</scope>
    <source>
        <strain evidence="1">KR_2_A2</strain>
    </source>
</reference>
<organism evidence="1 2">
    <name type="scientific">Phytophthora infestans</name>
    <name type="common">Potato late blight agent</name>
    <name type="synonym">Botrytis infestans</name>
    <dbReference type="NCBI Taxonomy" id="4787"/>
    <lineage>
        <taxon>Eukaryota</taxon>
        <taxon>Sar</taxon>
        <taxon>Stramenopiles</taxon>
        <taxon>Oomycota</taxon>
        <taxon>Peronosporomycetes</taxon>
        <taxon>Peronosporales</taxon>
        <taxon>Peronosporaceae</taxon>
        <taxon>Phytophthora</taxon>
    </lineage>
</organism>
<dbReference type="Proteomes" id="UP000704712">
    <property type="component" value="Unassembled WGS sequence"/>
</dbReference>
<comment type="caution">
    <text evidence="1">The sequence shown here is derived from an EMBL/GenBank/DDBJ whole genome shotgun (WGS) entry which is preliminary data.</text>
</comment>
<dbReference type="AlphaFoldDB" id="A0A8S9V3T4"/>
<accession>A0A8S9V3T4</accession>
<sequence>MRNRDLATQTHNTEEPLREGVVDLNQATVLVLPYHAPTVVMVDTGDGVRSLPWTTAAKVTQKSSRTLIENPHPLGLVAIDWYSSSLKRAWM</sequence>
<proteinExistence type="predicted"/>
<evidence type="ECO:0000313" key="2">
    <source>
        <dbReference type="Proteomes" id="UP000704712"/>
    </source>
</evidence>
<name>A0A8S9V3T4_PHYIN</name>